<evidence type="ECO:0000313" key="30">
    <source>
        <dbReference type="EMBL" id="TWW69177.1"/>
    </source>
</evidence>
<dbReference type="SUPFAM" id="SSF103473">
    <property type="entry name" value="MFS general substrate transporter"/>
    <property type="match status" value="2"/>
</dbReference>
<dbReference type="CDD" id="cd17379">
    <property type="entry name" value="MFS_SLC22A1_2_3"/>
    <property type="match status" value="1"/>
</dbReference>
<comment type="catalytic activity">
    <reaction evidence="17">
        <text>L-histidyl-L-proline diketopiperazine(in) = L-histidyl-L-proline diketopiperazine(out)</text>
        <dbReference type="Rhea" id="RHEA:74787"/>
        <dbReference type="ChEBI" id="CHEBI:90039"/>
    </reaction>
</comment>
<feature type="domain" description="Major facilitator superfamily (MFS) profile" evidence="29">
    <location>
        <begin position="82"/>
        <end position="514"/>
    </location>
</feature>
<feature type="transmembrane region" description="Helical" evidence="28">
    <location>
        <begin position="802"/>
        <end position="821"/>
    </location>
</feature>
<evidence type="ECO:0000256" key="20">
    <source>
        <dbReference type="ARBA" id="ARBA00036490"/>
    </source>
</evidence>
<keyword evidence="9 28" id="KW-1133">Transmembrane helix</keyword>
<dbReference type="GO" id="GO:0015651">
    <property type="term" value="F:quaternary ammonium group transmembrane transporter activity"/>
    <property type="evidence" value="ECO:0007669"/>
    <property type="project" value="UniProtKB-ARBA"/>
</dbReference>
<evidence type="ECO:0000256" key="16">
    <source>
        <dbReference type="ARBA" id="ARBA00035897"/>
    </source>
</evidence>
<sequence length="1087" mass="122586">MTSFDDILEEAGKFGRFQKRIFVLMCMLSVPWAGVYVGIVFQGFTPDHWCRDSAVAERRQTCGWSLEHTRRLTLPLDNSSGTLQPSTCTQFDLDWNSTELTCDTQTPNLNRTSTRSCQEGWEYDYEGRQSFVTEFDLVCSDSWWVDMFQLSVNVGFLIGSIAIGYLADRFGRKISFLVSSLLNGITGMVVALAPNYTSLLVFRVLYGFGVKGGWMAGYVLITEIVGVEFRRTVGVVYQMFFSVGLLILPLLAYYITDWRWLQVAITVPYFIFLSYFWFIPESPRWLLSQNRKSQAVEITEAMAKENKMTLSKNIETLSDNNTGDSTTASFMDLIRTPNMRKHTLILSYNWFTSAVVYQGLIMRLGILGGNIYIDFLISAMVEFPAALLILLTIERIGRRLPFATANIVAGASCFITAFLPDSMFWIKTTVACIGRLGITMAFEMVVFINTELYPTVIRNLGVSVCSTLCDIGGMVSPFLLYRLAVIWLELPLIIFGALAFVAGGLVLMLPETRGLPLPDTIDDIEFPDRQGARMSKYWLQLALQQRTEVKPASRNQEPRELESSSSDSHVSSLSIAGFLTSIVFLGYTPDHWCRDSAVAAKRQECDWSLEHTRRLTVPYSNTSGPLENMCTQYDLDWNTTALSCSTETLNLTGVPVTACKEGWEFDYEGRKSFVTEFTLVCSDAWLADMYQSSLGVGFLFGSVAFGYFSDKYGRKLTIVIANMMNFIMGIAVAVIPNYTCILLFRAFLGFSMKGSWMSSYVLISEVVGMKNRRFVGIMYQVFLSFALLIVPLLAYLITDWRWLQVVITAPTGMFLVYYWFVPESPRWLLSQKKFPKALEITKAIAKENKKKFSNNFEALTTDDDEGDAPSASILDLFRTPNMRKYTLILMYIWLTTEVVYQGLIMRVGISRGNLYIDFLISSLMELPACLFILFTVERMGRRLPFCAANIITGLACLITAFIPENMYWFKTVVGSIGRLTVTMAVEMVVFVNTELFPTCVRLAAVWKDLPLIIFGMFVSSVMYESSVEEKRHRSGGITLIGGGLILLLPETKGVPLPETIDDIEFPNRKKKAEEKIAQIAPLNAQPC</sequence>
<evidence type="ECO:0000256" key="13">
    <source>
        <dbReference type="ARBA" id="ARBA00023180"/>
    </source>
</evidence>
<evidence type="ECO:0000256" key="2">
    <source>
        <dbReference type="ARBA" id="ARBA00004424"/>
    </source>
</evidence>
<dbReference type="PROSITE" id="PS00216">
    <property type="entry name" value="SUGAR_TRANSPORT_1"/>
    <property type="match status" value="3"/>
</dbReference>
<evidence type="ECO:0000256" key="7">
    <source>
        <dbReference type="ARBA" id="ARBA00022475"/>
    </source>
</evidence>
<reference evidence="30 31" key="1">
    <citation type="submission" date="2019-04" db="EMBL/GenBank/DDBJ databases">
        <title>Chromosome genome assembly for Takifugu flavidus.</title>
        <authorList>
            <person name="Xiao S."/>
        </authorList>
    </citation>
    <scope>NUCLEOTIDE SEQUENCE [LARGE SCALE GENOMIC DNA]</scope>
    <source>
        <strain evidence="30">HTHZ2018</strain>
        <tissue evidence="30">Muscle</tissue>
    </source>
</reference>
<evidence type="ECO:0000256" key="10">
    <source>
        <dbReference type="ARBA" id="ARBA00023065"/>
    </source>
</evidence>
<evidence type="ECO:0000256" key="24">
    <source>
        <dbReference type="ARBA" id="ARBA00036998"/>
    </source>
</evidence>
<evidence type="ECO:0000256" key="28">
    <source>
        <dbReference type="SAM" id="Phobius"/>
    </source>
</evidence>
<dbReference type="GO" id="GO:0051608">
    <property type="term" value="P:histamine transport"/>
    <property type="evidence" value="ECO:0007669"/>
    <property type="project" value="UniProtKB-ARBA"/>
</dbReference>
<dbReference type="AlphaFoldDB" id="A0A5C6NU88"/>
<dbReference type="Gene3D" id="1.20.1250.20">
    <property type="entry name" value="MFS general substrate transporter like domains"/>
    <property type="match status" value="2"/>
</dbReference>
<dbReference type="NCBIfam" id="TIGR00898">
    <property type="entry name" value="2A0119"/>
    <property type="match status" value="1"/>
</dbReference>
<keyword evidence="14" id="KW-0539">Nucleus</keyword>
<dbReference type="InterPro" id="IPR004749">
    <property type="entry name" value="Orgcat_transp/SVOP"/>
</dbReference>
<evidence type="ECO:0000256" key="6">
    <source>
        <dbReference type="ARBA" id="ARBA00022448"/>
    </source>
</evidence>
<keyword evidence="6" id="KW-0813">Transport</keyword>
<evidence type="ECO:0000313" key="31">
    <source>
        <dbReference type="Proteomes" id="UP000324091"/>
    </source>
</evidence>
<dbReference type="Proteomes" id="UP000324091">
    <property type="component" value="Chromosome 19"/>
</dbReference>
<evidence type="ECO:0000256" key="22">
    <source>
        <dbReference type="ARBA" id="ARBA00036754"/>
    </source>
</evidence>
<feature type="transmembrane region" description="Helical" evidence="28">
    <location>
        <begin position="689"/>
        <end position="709"/>
    </location>
</feature>
<dbReference type="PROSITE" id="PS50850">
    <property type="entry name" value="MFS"/>
    <property type="match status" value="2"/>
</dbReference>
<comment type="catalytic activity">
    <reaction evidence="25">
        <text>histamine(out) = histamine(in)</text>
        <dbReference type="Rhea" id="RHEA:73879"/>
        <dbReference type="ChEBI" id="CHEBI:58432"/>
    </reaction>
</comment>
<comment type="similarity">
    <text evidence="5">Belongs to the major facilitator (TC 2.A.1) superfamily. Organic cation transporter (TC 2.A.1.19) family.</text>
</comment>
<feature type="transmembrane region" description="Helical" evidence="28">
    <location>
        <begin position="200"/>
        <end position="221"/>
    </location>
</feature>
<dbReference type="EMBL" id="RHFK02000011">
    <property type="protein sequence ID" value="TWW69177.1"/>
    <property type="molecule type" value="Genomic_DNA"/>
</dbReference>
<comment type="caution">
    <text evidence="30">The sequence shown here is derived from an EMBL/GenBank/DDBJ whole genome shotgun (WGS) entry which is preliminary data.</text>
</comment>
<comment type="catalytic activity">
    <reaction evidence="22">
        <text>guanidine(out) = guanidine(in)</text>
        <dbReference type="Rhea" id="RHEA:73883"/>
        <dbReference type="ChEBI" id="CHEBI:30087"/>
    </reaction>
</comment>
<comment type="catalytic activity">
    <reaction evidence="19">
        <text>dopamine(out) = dopamine(in)</text>
        <dbReference type="Rhea" id="RHEA:73863"/>
        <dbReference type="ChEBI" id="CHEBI:59905"/>
    </reaction>
</comment>
<feature type="transmembrane region" description="Helical" evidence="28">
    <location>
        <begin position="233"/>
        <end position="254"/>
    </location>
</feature>
<feature type="transmembrane region" description="Helical" evidence="28">
    <location>
        <begin position="260"/>
        <end position="279"/>
    </location>
</feature>
<evidence type="ECO:0000256" key="17">
    <source>
        <dbReference type="ARBA" id="ARBA00035901"/>
    </source>
</evidence>
<comment type="catalytic activity">
    <reaction evidence="20">
        <text>spermidine(in) = spermidine(out)</text>
        <dbReference type="Rhea" id="RHEA:35039"/>
        <dbReference type="ChEBI" id="CHEBI:57834"/>
    </reaction>
</comment>
<proteinExistence type="inferred from homology"/>
<keyword evidence="10" id="KW-0406">Ion transport</keyword>
<dbReference type="InterPro" id="IPR005828">
    <property type="entry name" value="MFS_sugar_transport-like"/>
</dbReference>
<dbReference type="GO" id="GO:0031966">
    <property type="term" value="C:mitochondrial membrane"/>
    <property type="evidence" value="ECO:0007669"/>
    <property type="project" value="UniProtKB-SubCell"/>
</dbReference>
<comment type="catalytic activity">
    <reaction evidence="21">
        <text>(R)-salsolinol(in) = (R)-salsolinol(out)</text>
        <dbReference type="Rhea" id="RHEA:74791"/>
        <dbReference type="ChEBI" id="CHEBI:194082"/>
    </reaction>
</comment>
<feature type="transmembrane region" description="Helical" evidence="28">
    <location>
        <begin position="460"/>
        <end position="480"/>
    </location>
</feature>
<dbReference type="GO" id="GO:0008504">
    <property type="term" value="F:monoamine transmembrane transporter activity"/>
    <property type="evidence" value="ECO:0007669"/>
    <property type="project" value="UniProtKB-ARBA"/>
</dbReference>
<evidence type="ECO:0000259" key="29">
    <source>
        <dbReference type="PROSITE" id="PS50850"/>
    </source>
</evidence>
<evidence type="ECO:0000256" key="14">
    <source>
        <dbReference type="ARBA" id="ARBA00023242"/>
    </source>
</evidence>
<keyword evidence="8 28" id="KW-0812">Transmembrane</keyword>
<feature type="transmembrane region" description="Helical" evidence="28">
    <location>
        <begin position="943"/>
        <end position="962"/>
    </location>
</feature>
<evidence type="ECO:0000256" key="18">
    <source>
        <dbReference type="ARBA" id="ARBA00036470"/>
    </source>
</evidence>
<feature type="transmembrane region" description="Helical" evidence="28">
    <location>
        <begin position="400"/>
        <end position="419"/>
    </location>
</feature>
<feature type="domain" description="Major facilitator superfamily (MFS) profile" evidence="29">
    <location>
        <begin position="641"/>
        <end position="1060"/>
    </location>
</feature>
<evidence type="ECO:0000256" key="27">
    <source>
        <dbReference type="ARBA" id="ARBA00079877"/>
    </source>
</evidence>
<feature type="transmembrane region" description="Helical" evidence="28">
    <location>
        <begin position="147"/>
        <end position="167"/>
    </location>
</feature>
<evidence type="ECO:0000256" key="11">
    <source>
        <dbReference type="ARBA" id="ARBA00023128"/>
    </source>
</evidence>
<organism evidence="30 31">
    <name type="scientific">Takifugu flavidus</name>
    <name type="common">sansaifugu</name>
    <dbReference type="NCBI Taxonomy" id="433684"/>
    <lineage>
        <taxon>Eukaryota</taxon>
        <taxon>Metazoa</taxon>
        <taxon>Chordata</taxon>
        <taxon>Craniata</taxon>
        <taxon>Vertebrata</taxon>
        <taxon>Euteleostomi</taxon>
        <taxon>Actinopterygii</taxon>
        <taxon>Neopterygii</taxon>
        <taxon>Teleostei</taxon>
        <taxon>Neoteleostei</taxon>
        <taxon>Acanthomorphata</taxon>
        <taxon>Eupercaria</taxon>
        <taxon>Tetraodontiformes</taxon>
        <taxon>Tetradontoidea</taxon>
        <taxon>Tetraodontidae</taxon>
        <taxon>Takifugu</taxon>
    </lineage>
</organism>
<protein>
    <recommendedName>
        <fullName evidence="26">Solute carrier family 22 member 3</fullName>
    </recommendedName>
    <alternativeName>
        <fullName evidence="27">Organic cation transporter 3</fullName>
    </alternativeName>
</protein>
<dbReference type="InterPro" id="IPR005829">
    <property type="entry name" value="Sugar_transporter_CS"/>
</dbReference>
<comment type="catalytic activity">
    <reaction evidence="15">
        <text>agmatine(out) = agmatine(in)</text>
        <dbReference type="Rhea" id="RHEA:72131"/>
        <dbReference type="ChEBI" id="CHEBI:58145"/>
    </reaction>
</comment>
<comment type="subcellular location">
    <subcellularLocation>
        <location evidence="2">Apical cell membrane</location>
        <topology evidence="2">Multi-pass membrane protein</topology>
    </subcellularLocation>
    <subcellularLocation>
        <location evidence="3">Basolateral cell membrane</location>
        <topology evidence="3">Multi-pass membrane protein</topology>
    </subcellularLocation>
    <subcellularLocation>
        <location evidence="1">Mitochondrion membrane</location>
    </subcellularLocation>
    <subcellularLocation>
        <location evidence="4">Nucleus outer membrane</location>
    </subcellularLocation>
</comment>
<keyword evidence="12 28" id="KW-0472">Membrane</keyword>
<evidence type="ECO:0000256" key="3">
    <source>
        <dbReference type="ARBA" id="ARBA00004554"/>
    </source>
</evidence>
<feature type="transmembrane region" description="Helical" evidence="28">
    <location>
        <begin position="372"/>
        <end position="393"/>
    </location>
</feature>
<evidence type="ECO:0000256" key="12">
    <source>
        <dbReference type="ARBA" id="ARBA00023136"/>
    </source>
</evidence>
<feature type="transmembrane region" description="Helical" evidence="28">
    <location>
        <begin position="486"/>
        <end position="509"/>
    </location>
</feature>
<dbReference type="InterPro" id="IPR020846">
    <property type="entry name" value="MFS_dom"/>
</dbReference>
<evidence type="ECO:0000256" key="21">
    <source>
        <dbReference type="ARBA" id="ARBA00036661"/>
    </source>
</evidence>
<keyword evidence="7" id="KW-1003">Cell membrane</keyword>
<dbReference type="FunFam" id="1.20.1250.20:FF:000165">
    <property type="entry name" value="Solute carrier family 22 member 3"/>
    <property type="match status" value="2"/>
</dbReference>
<dbReference type="Pfam" id="PF00083">
    <property type="entry name" value="Sugar_tr"/>
    <property type="match status" value="2"/>
</dbReference>
<feature type="transmembrane region" description="Helical" evidence="28">
    <location>
        <begin position="425"/>
        <end position="448"/>
    </location>
</feature>
<evidence type="ECO:0000256" key="9">
    <source>
        <dbReference type="ARBA" id="ARBA00022989"/>
    </source>
</evidence>
<keyword evidence="31" id="KW-1185">Reference proteome</keyword>
<dbReference type="GO" id="GO:0016323">
    <property type="term" value="C:basolateral plasma membrane"/>
    <property type="evidence" value="ECO:0007669"/>
    <property type="project" value="UniProtKB-SubCell"/>
</dbReference>
<comment type="catalytic activity">
    <reaction evidence="16">
        <text>(R)-adrenaline(out) = (R)-adrenaline(in)</text>
        <dbReference type="Rhea" id="RHEA:73875"/>
        <dbReference type="ChEBI" id="CHEBI:71406"/>
    </reaction>
</comment>
<comment type="catalytic activity">
    <reaction evidence="24">
        <text>tyramine(in) = tyramine(out)</text>
        <dbReference type="Rhea" id="RHEA:74783"/>
        <dbReference type="ChEBI" id="CHEBI:327995"/>
    </reaction>
</comment>
<accession>A0A5C6NU88</accession>
<evidence type="ECO:0000256" key="26">
    <source>
        <dbReference type="ARBA" id="ARBA00072456"/>
    </source>
</evidence>
<keyword evidence="13" id="KW-0325">Glycoprotein</keyword>
<feature type="transmembrane region" description="Helical" evidence="28">
    <location>
        <begin position="21"/>
        <end position="44"/>
    </location>
</feature>
<feature type="transmembrane region" description="Helical" evidence="28">
    <location>
        <begin position="888"/>
        <end position="909"/>
    </location>
</feature>
<evidence type="ECO:0000256" key="19">
    <source>
        <dbReference type="ARBA" id="ARBA00036483"/>
    </source>
</evidence>
<comment type="catalytic activity">
    <reaction evidence="23">
        <text>(R)-noradrenaline(out) = (R)-noradrenaline(in)</text>
        <dbReference type="Rhea" id="RHEA:73871"/>
        <dbReference type="ChEBI" id="CHEBI:72587"/>
    </reaction>
</comment>
<dbReference type="GO" id="GO:0005640">
    <property type="term" value="C:nuclear outer membrane"/>
    <property type="evidence" value="ECO:0007669"/>
    <property type="project" value="UniProtKB-SubCell"/>
</dbReference>
<dbReference type="GO" id="GO:0015874">
    <property type="term" value="P:norepinephrine transport"/>
    <property type="evidence" value="ECO:0007669"/>
    <property type="project" value="UniProtKB-ARBA"/>
</dbReference>
<keyword evidence="11" id="KW-0496">Mitochondrion</keyword>
<evidence type="ECO:0000256" key="5">
    <source>
        <dbReference type="ARBA" id="ARBA00009203"/>
    </source>
</evidence>
<evidence type="ECO:0000256" key="8">
    <source>
        <dbReference type="ARBA" id="ARBA00022692"/>
    </source>
</evidence>
<dbReference type="InterPro" id="IPR036259">
    <property type="entry name" value="MFS_trans_sf"/>
</dbReference>
<evidence type="ECO:0000256" key="25">
    <source>
        <dbReference type="ARBA" id="ARBA00037001"/>
    </source>
</evidence>
<evidence type="ECO:0000256" key="15">
    <source>
        <dbReference type="ARBA" id="ARBA00035884"/>
    </source>
</evidence>
<evidence type="ECO:0000256" key="4">
    <source>
        <dbReference type="ARBA" id="ARBA00004649"/>
    </source>
</evidence>
<feature type="transmembrane region" description="Helical" evidence="28">
    <location>
        <begin position="345"/>
        <end position="366"/>
    </location>
</feature>
<name>A0A5C6NU88_9TELE</name>
<feature type="transmembrane region" description="Helical" evidence="28">
    <location>
        <begin position="775"/>
        <end position="796"/>
    </location>
</feature>
<dbReference type="GO" id="GO:0005326">
    <property type="term" value="F:neurotransmitter transmembrane transporter activity"/>
    <property type="evidence" value="ECO:0007669"/>
    <property type="project" value="UniProtKB-ARBA"/>
</dbReference>
<dbReference type="GO" id="GO:0015872">
    <property type="term" value="P:dopamine transport"/>
    <property type="evidence" value="ECO:0007669"/>
    <property type="project" value="UniProtKB-ARBA"/>
</dbReference>
<dbReference type="GO" id="GO:0006811">
    <property type="term" value="P:monoatomic ion transport"/>
    <property type="evidence" value="ECO:0007669"/>
    <property type="project" value="UniProtKB-KW"/>
</dbReference>
<comment type="catalytic activity">
    <reaction evidence="18">
        <text>serotonin(out) = serotonin(in)</text>
        <dbReference type="Rhea" id="RHEA:73867"/>
        <dbReference type="ChEBI" id="CHEBI:350546"/>
    </reaction>
</comment>
<evidence type="ECO:0000256" key="23">
    <source>
        <dbReference type="ARBA" id="ARBA00036845"/>
    </source>
</evidence>
<feature type="transmembrane region" description="Helical" evidence="28">
    <location>
        <begin position="174"/>
        <end position="194"/>
    </location>
</feature>
<feature type="transmembrane region" description="Helical" evidence="28">
    <location>
        <begin position="915"/>
        <end position="936"/>
    </location>
</feature>
<evidence type="ECO:0000256" key="1">
    <source>
        <dbReference type="ARBA" id="ARBA00004325"/>
    </source>
</evidence>
<dbReference type="GO" id="GO:0006837">
    <property type="term" value="P:serotonin transport"/>
    <property type="evidence" value="ECO:0007669"/>
    <property type="project" value="UniProtKB-ARBA"/>
</dbReference>
<dbReference type="PANTHER" id="PTHR24064">
    <property type="entry name" value="SOLUTE CARRIER FAMILY 22 MEMBER"/>
    <property type="match status" value="1"/>
</dbReference>
<dbReference type="GO" id="GO:0016324">
    <property type="term" value="C:apical plasma membrane"/>
    <property type="evidence" value="ECO:0007669"/>
    <property type="project" value="UniProtKB-SubCell"/>
</dbReference>
<gene>
    <name evidence="30" type="ORF">D4764_19G0009760</name>
</gene>